<dbReference type="Pfam" id="PF06985">
    <property type="entry name" value="HET"/>
    <property type="match status" value="1"/>
</dbReference>
<dbReference type="InterPro" id="IPR010730">
    <property type="entry name" value="HET"/>
</dbReference>
<feature type="domain" description="DUF8212" evidence="2">
    <location>
        <begin position="235"/>
        <end position="257"/>
    </location>
</feature>
<accession>A0A6A6BZY8</accession>
<sequence length="274" mass="31531">MRLLHLMTLELREFFNEDAPPYAILSHRWGKSEVSYKEMRKRPNLKDHPGMAKIEDFCGVNQLKPVGWGWIDTCCIDKSSSAELSEAIKSMFVWYRGSDFCCVHLADVSCASGTEQAFIESEWFTRGWTLQELIAPTTVLFCDASWRLLGHKCSHAPTSCQEHGQGKFLNAQISHATNIRIRYLQDPQAYTKASIACRMSWMSERKTTRVEDIAYCLLGIFDVHMPPLYGEGHHTFRRLQEEIIRNFDDQSIFACRNPGIRNRQISQDCPNARS</sequence>
<dbReference type="PANTHER" id="PTHR10622">
    <property type="entry name" value="HET DOMAIN-CONTAINING PROTEIN"/>
    <property type="match status" value="1"/>
</dbReference>
<evidence type="ECO:0000313" key="3">
    <source>
        <dbReference type="EMBL" id="KAF2159006.1"/>
    </source>
</evidence>
<dbReference type="InterPro" id="IPR058525">
    <property type="entry name" value="DUF8212"/>
</dbReference>
<dbReference type="OrthoDB" id="20872at2759"/>
<dbReference type="Pfam" id="PF26640">
    <property type="entry name" value="DUF8212"/>
    <property type="match status" value="1"/>
</dbReference>
<dbReference type="GeneID" id="54572401"/>
<dbReference type="RefSeq" id="XP_033659895.1">
    <property type="nucleotide sequence ID" value="XM_033819129.1"/>
</dbReference>
<feature type="domain" description="Heterokaryon incompatibility" evidence="1">
    <location>
        <begin position="22"/>
        <end position="113"/>
    </location>
</feature>
<keyword evidence="4" id="KW-1185">Reference proteome</keyword>
<evidence type="ECO:0000259" key="2">
    <source>
        <dbReference type="Pfam" id="PF26640"/>
    </source>
</evidence>
<dbReference type="PANTHER" id="PTHR10622:SF12">
    <property type="entry name" value="HET DOMAIN-CONTAINING PROTEIN"/>
    <property type="match status" value="1"/>
</dbReference>
<dbReference type="Proteomes" id="UP000799537">
    <property type="component" value="Unassembled WGS sequence"/>
</dbReference>
<protein>
    <submittedName>
        <fullName evidence="3">Uncharacterized protein</fullName>
    </submittedName>
</protein>
<name>A0A6A6BZY8_ZASCE</name>
<proteinExistence type="predicted"/>
<reference evidence="3" key="1">
    <citation type="journal article" date="2020" name="Stud. Mycol.">
        <title>101 Dothideomycetes genomes: a test case for predicting lifestyles and emergence of pathogens.</title>
        <authorList>
            <person name="Haridas S."/>
            <person name="Albert R."/>
            <person name="Binder M."/>
            <person name="Bloem J."/>
            <person name="Labutti K."/>
            <person name="Salamov A."/>
            <person name="Andreopoulos B."/>
            <person name="Baker S."/>
            <person name="Barry K."/>
            <person name="Bills G."/>
            <person name="Bluhm B."/>
            <person name="Cannon C."/>
            <person name="Castanera R."/>
            <person name="Culley D."/>
            <person name="Daum C."/>
            <person name="Ezra D."/>
            <person name="Gonzalez J."/>
            <person name="Henrissat B."/>
            <person name="Kuo A."/>
            <person name="Liang C."/>
            <person name="Lipzen A."/>
            <person name="Lutzoni F."/>
            <person name="Magnuson J."/>
            <person name="Mondo S."/>
            <person name="Nolan M."/>
            <person name="Ohm R."/>
            <person name="Pangilinan J."/>
            <person name="Park H.-J."/>
            <person name="Ramirez L."/>
            <person name="Alfaro M."/>
            <person name="Sun H."/>
            <person name="Tritt A."/>
            <person name="Yoshinaga Y."/>
            <person name="Zwiers L.-H."/>
            <person name="Turgeon B."/>
            <person name="Goodwin S."/>
            <person name="Spatafora J."/>
            <person name="Crous P."/>
            <person name="Grigoriev I."/>
        </authorList>
    </citation>
    <scope>NUCLEOTIDE SEQUENCE</scope>
    <source>
        <strain evidence="3">ATCC 36951</strain>
    </source>
</reference>
<organism evidence="3 4">
    <name type="scientific">Zasmidium cellare ATCC 36951</name>
    <dbReference type="NCBI Taxonomy" id="1080233"/>
    <lineage>
        <taxon>Eukaryota</taxon>
        <taxon>Fungi</taxon>
        <taxon>Dikarya</taxon>
        <taxon>Ascomycota</taxon>
        <taxon>Pezizomycotina</taxon>
        <taxon>Dothideomycetes</taxon>
        <taxon>Dothideomycetidae</taxon>
        <taxon>Mycosphaerellales</taxon>
        <taxon>Mycosphaerellaceae</taxon>
        <taxon>Zasmidium</taxon>
    </lineage>
</organism>
<dbReference type="EMBL" id="ML993644">
    <property type="protein sequence ID" value="KAF2159006.1"/>
    <property type="molecule type" value="Genomic_DNA"/>
</dbReference>
<gene>
    <name evidence="3" type="ORF">M409DRAFT_71348</name>
</gene>
<evidence type="ECO:0000313" key="4">
    <source>
        <dbReference type="Proteomes" id="UP000799537"/>
    </source>
</evidence>
<dbReference type="AlphaFoldDB" id="A0A6A6BZY8"/>
<evidence type="ECO:0000259" key="1">
    <source>
        <dbReference type="Pfam" id="PF06985"/>
    </source>
</evidence>